<organism evidence="1 2">
    <name type="scientific">Vigna unguiculata</name>
    <name type="common">Cowpea</name>
    <dbReference type="NCBI Taxonomy" id="3917"/>
    <lineage>
        <taxon>Eukaryota</taxon>
        <taxon>Viridiplantae</taxon>
        <taxon>Streptophyta</taxon>
        <taxon>Embryophyta</taxon>
        <taxon>Tracheophyta</taxon>
        <taxon>Spermatophyta</taxon>
        <taxon>Magnoliopsida</taxon>
        <taxon>eudicotyledons</taxon>
        <taxon>Gunneridae</taxon>
        <taxon>Pentapetalae</taxon>
        <taxon>rosids</taxon>
        <taxon>fabids</taxon>
        <taxon>Fabales</taxon>
        <taxon>Fabaceae</taxon>
        <taxon>Papilionoideae</taxon>
        <taxon>50 kb inversion clade</taxon>
        <taxon>NPAAA clade</taxon>
        <taxon>indigoferoid/millettioid clade</taxon>
        <taxon>Phaseoleae</taxon>
        <taxon>Vigna</taxon>
    </lineage>
</organism>
<proteinExistence type="predicted"/>
<evidence type="ECO:0000313" key="1">
    <source>
        <dbReference type="EMBL" id="QCE03858.1"/>
    </source>
</evidence>
<reference evidence="1 2" key="1">
    <citation type="submission" date="2019-04" db="EMBL/GenBank/DDBJ databases">
        <title>An improved genome assembly and genetic linkage map for asparagus bean, Vigna unguiculata ssp. sesquipedialis.</title>
        <authorList>
            <person name="Xia Q."/>
            <person name="Zhang R."/>
            <person name="Dong Y."/>
        </authorList>
    </citation>
    <scope>NUCLEOTIDE SEQUENCE [LARGE SCALE GENOMIC DNA]</scope>
    <source>
        <tissue evidence="1">Leaf</tissue>
    </source>
</reference>
<sequence>MVLQGRLHATINQHSYKTTQSEKFLKNAIQRKPLQQLDLMPENNISSSCSTVFHNQSKNNLITSQSPTSTVAHLKL</sequence>
<protein>
    <submittedName>
        <fullName evidence="1">Uncharacterized protein</fullName>
    </submittedName>
</protein>
<name>A0A4D6MS05_VIGUN</name>
<dbReference type="AlphaFoldDB" id="A0A4D6MS05"/>
<accession>A0A4D6MS05</accession>
<dbReference type="Proteomes" id="UP000501690">
    <property type="component" value="Linkage Group LG8"/>
</dbReference>
<keyword evidence="2" id="KW-1185">Reference proteome</keyword>
<dbReference type="EMBL" id="CP039352">
    <property type="protein sequence ID" value="QCE03858.1"/>
    <property type="molecule type" value="Genomic_DNA"/>
</dbReference>
<gene>
    <name evidence="1" type="ORF">DEO72_LG8g1887</name>
</gene>
<evidence type="ECO:0000313" key="2">
    <source>
        <dbReference type="Proteomes" id="UP000501690"/>
    </source>
</evidence>